<feature type="transmembrane region" description="Helical" evidence="6">
    <location>
        <begin position="79"/>
        <end position="100"/>
    </location>
</feature>
<organism evidence="7 8">
    <name type="scientific">Cupriavidus metallidurans (strain ATCC 43123 / DSM 2839 / NBRC 102507 / CH34)</name>
    <name type="common">Ralstonia metallidurans</name>
    <dbReference type="NCBI Taxonomy" id="266264"/>
    <lineage>
        <taxon>Bacteria</taxon>
        <taxon>Pseudomonadati</taxon>
        <taxon>Pseudomonadota</taxon>
        <taxon>Betaproteobacteria</taxon>
        <taxon>Burkholderiales</taxon>
        <taxon>Burkholderiaceae</taxon>
        <taxon>Cupriavidus</taxon>
    </lineage>
</organism>
<feature type="transmembrane region" description="Helical" evidence="6">
    <location>
        <begin position="142"/>
        <end position="167"/>
    </location>
</feature>
<evidence type="ECO:0000313" key="7">
    <source>
        <dbReference type="EMBL" id="ABF08489.1"/>
    </source>
</evidence>
<dbReference type="InterPro" id="IPR005538">
    <property type="entry name" value="LrgA/CidA"/>
</dbReference>
<dbReference type="Proteomes" id="UP000002429">
    <property type="component" value="Chromosome"/>
</dbReference>
<evidence type="ECO:0000256" key="3">
    <source>
        <dbReference type="ARBA" id="ARBA00022692"/>
    </source>
</evidence>
<protein>
    <recommendedName>
        <fullName evidence="9">CidA/LrgA family protein</fullName>
    </recommendedName>
</protein>
<dbReference type="HOGENOM" id="CLU_113736_3_0_4"/>
<name>Q1LMY7_CUPMC</name>
<keyword evidence="8" id="KW-1185">Reference proteome</keyword>
<proteinExistence type="predicted"/>
<reference evidence="8" key="1">
    <citation type="journal article" date="2010" name="PLoS ONE">
        <title>The complete genome sequence of Cupriavidus metallidurans strain CH34, a master survivalist in harsh and anthropogenic environments.</title>
        <authorList>
            <person name="Janssen P.J."/>
            <person name="Van Houdt R."/>
            <person name="Moors H."/>
            <person name="Monsieurs P."/>
            <person name="Morin N."/>
            <person name="Michaux A."/>
            <person name="Benotmane M.A."/>
            <person name="Leys N."/>
            <person name="Vallaeys T."/>
            <person name="Lapidus A."/>
            <person name="Monchy S."/>
            <person name="Medigue C."/>
            <person name="Taghavi S."/>
            <person name="McCorkle S."/>
            <person name="Dunn J."/>
            <person name="van der Lelie D."/>
            <person name="Mergeay M."/>
        </authorList>
    </citation>
    <scope>NUCLEOTIDE SEQUENCE [LARGE SCALE GENOMIC DNA]</scope>
    <source>
        <strain evidence="8">ATCC 43123 / DSM 2839 / NBRC 102507 / CH34</strain>
    </source>
</reference>
<comment type="subcellular location">
    <subcellularLocation>
        <location evidence="1">Cell membrane</location>
        <topology evidence="1">Multi-pass membrane protein</topology>
    </subcellularLocation>
</comment>
<dbReference type="EMBL" id="CP000352">
    <property type="protein sequence ID" value="ABF08489.1"/>
    <property type="molecule type" value="Genomic_DNA"/>
</dbReference>
<dbReference type="PANTHER" id="PTHR33931">
    <property type="entry name" value="HOLIN-LIKE PROTEIN CIDA-RELATED"/>
    <property type="match status" value="1"/>
</dbReference>
<dbReference type="eggNOG" id="COG1380">
    <property type="taxonomic scope" value="Bacteria"/>
</dbReference>
<dbReference type="STRING" id="266264.Rmet_1606"/>
<keyword evidence="5 6" id="KW-0472">Membrane</keyword>
<evidence type="ECO:0000256" key="4">
    <source>
        <dbReference type="ARBA" id="ARBA00022989"/>
    </source>
</evidence>
<accession>Q1LMY7</accession>
<dbReference type="Pfam" id="PF03788">
    <property type="entry name" value="LrgA"/>
    <property type="match status" value="1"/>
</dbReference>
<evidence type="ECO:0008006" key="9">
    <source>
        <dbReference type="Google" id="ProtNLM"/>
    </source>
</evidence>
<evidence type="ECO:0000256" key="2">
    <source>
        <dbReference type="ARBA" id="ARBA00022475"/>
    </source>
</evidence>
<dbReference type="GO" id="GO:0005886">
    <property type="term" value="C:plasma membrane"/>
    <property type="evidence" value="ECO:0007669"/>
    <property type="project" value="UniProtKB-SubCell"/>
</dbReference>
<evidence type="ECO:0000256" key="6">
    <source>
        <dbReference type="SAM" id="Phobius"/>
    </source>
</evidence>
<evidence type="ECO:0000256" key="1">
    <source>
        <dbReference type="ARBA" id="ARBA00004651"/>
    </source>
</evidence>
<keyword evidence="3 6" id="KW-0812">Transmembrane</keyword>
<sequence>MRICGLSLCTISANNCRMSGLLPTAMSAPASTPPSSAGSASAASTATSAIPAGSRHLRTLTQVGGLLVVWFAADSLTRAFGWSMSPGVLGLLGVLVLLLSGRLQVGWVKDGANWLLGELVLFFIPCVVAVINYLPLFRREGVQLAIAVTAGTVLVMAATALAVHAGCRLEAQLEARRVRARSNGAQ</sequence>
<gene>
    <name evidence="7" type="ordered locus">Rmet_1606</name>
</gene>
<dbReference type="AlphaFoldDB" id="Q1LMY7"/>
<evidence type="ECO:0000256" key="5">
    <source>
        <dbReference type="ARBA" id="ARBA00023136"/>
    </source>
</evidence>
<dbReference type="PANTHER" id="PTHR33931:SF2">
    <property type="entry name" value="HOLIN-LIKE PROTEIN CIDA"/>
    <property type="match status" value="1"/>
</dbReference>
<feature type="transmembrane region" description="Helical" evidence="6">
    <location>
        <begin position="112"/>
        <end position="136"/>
    </location>
</feature>
<evidence type="ECO:0000313" key="8">
    <source>
        <dbReference type="Proteomes" id="UP000002429"/>
    </source>
</evidence>
<dbReference type="KEGG" id="rme:Rmet_1606"/>
<keyword evidence="4 6" id="KW-1133">Transmembrane helix</keyword>
<keyword evidence="2" id="KW-1003">Cell membrane</keyword>